<feature type="compositionally biased region" description="Basic residues" evidence="1">
    <location>
        <begin position="746"/>
        <end position="759"/>
    </location>
</feature>
<dbReference type="Pfam" id="PF20639">
    <property type="entry name" value="Rrn6_K-rich"/>
    <property type="match status" value="1"/>
</dbReference>
<protein>
    <recommendedName>
        <fullName evidence="2">RRN6 K-rich C-terminal domain-containing protein</fullName>
    </recommendedName>
</protein>
<dbReference type="InterPro" id="IPR019350">
    <property type="entry name" value="RNA_pol_I-sp_TIF_RRN6-like"/>
</dbReference>
<name>A0AAW0DU03_9AGAR</name>
<dbReference type="EMBL" id="JAYKXP010000008">
    <property type="protein sequence ID" value="KAK7054775.1"/>
    <property type="molecule type" value="Genomic_DNA"/>
</dbReference>
<dbReference type="GO" id="GO:0001163">
    <property type="term" value="F:RNA polymerase I transcription regulatory region sequence-specific DNA binding"/>
    <property type="evidence" value="ECO:0007669"/>
    <property type="project" value="TreeGrafter"/>
</dbReference>
<feature type="domain" description="RRN6 K-rich C-terminal" evidence="2">
    <location>
        <begin position="627"/>
        <end position="759"/>
    </location>
</feature>
<gene>
    <name evidence="3" type="ORF">VNI00_003238</name>
</gene>
<comment type="caution">
    <text evidence="3">The sequence shown here is derived from an EMBL/GenBank/DDBJ whole genome shotgun (WGS) entry which is preliminary data.</text>
</comment>
<reference evidence="3 4" key="1">
    <citation type="submission" date="2024-01" db="EMBL/GenBank/DDBJ databases">
        <title>A draft genome for a cacao thread blight-causing isolate of Paramarasmius palmivorus.</title>
        <authorList>
            <person name="Baruah I.K."/>
            <person name="Bukari Y."/>
            <person name="Amoako-Attah I."/>
            <person name="Meinhardt L.W."/>
            <person name="Bailey B.A."/>
            <person name="Cohen S.P."/>
        </authorList>
    </citation>
    <scope>NUCLEOTIDE SEQUENCE [LARGE SCALE GENOMIC DNA]</scope>
    <source>
        <strain evidence="3 4">GH-12</strain>
    </source>
</reference>
<accession>A0AAW0DU03</accession>
<dbReference type="AlphaFoldDB" id="A0AAW0DU03"/>
<dbReference type="GO" id="GO:0001179">
    <property type="term" value="F:RNA polymerase I general transcription initiation factor binding"/>
    <property type="evidence" value="ECO:0007669"/>
    <property type="project" value="TreeGrafter"/>
</dbReference>
<feature type="compositionally biased region" description="Low complexity" evidence="1">
    <location>
        <begin position="713"/>
        <end position="731"/>
    </location>
</feature>
<dbReference type="PANTHER" id="PTHR28221">
    <property type="entry name" value="RNA POLYMERASE I-SPECIFIC TRANSCRIPTION INITIATION FACTOR RRN6"/>
    <property type="match status" value="1"/>
</dbReference>
<evidence type="ECO:0000313" key="4">
    <source>
        <dbReference type="Proteomes" id="UP001383192"/>
    </source>
</evidence>
<dbReference type="InterPro" id="IPR048536">
    <property type="entry name" value="Rrn6_K-rich"/>
</dbReference>
<dbReference type="GO" id="GO:0070860">
    <property type="term" value="C:RNA polymerase I core factor complex"/>
    <property type="evidence" value="ECO:0007669"/>
    <property type="project" value="TreeGrafter"/>
</dbReference>
<evidence type="ECO:0000259" key="2">
    <source>
        <dbReference type="Pfam" id="PF20639"/>
    </source>
</evidence>
<feature type="region of interest" description="Disordered" evidence="1">
    <location>
        <begin position="1"/>
        <end position="27"/>
    </location>
</feature>
<keyword evidence="4" id="KW-1185">Reference proteome</keyword>
<evidence type="ECO:0000256" key="1">
    <source>
        <dbReference type="SAM" id="MobiDB-lite"/>
    </source>
</evidence>
<feature type="compositionally biased region" description="Basic and acidic residues" evidence="1">
    <location>
        <begin position="9"/>
        <end position="20"/>
    </location>
</feature>
<dbReference type="GO" id="GO:0042790">
    <property type="term" value="P:nucleolar large rRNA transcription by RNA polymerase I"/>
    <property type="evidence" value="ECO:0007669"/>
    <property type="project" value="TreeGrafter"/>
</dbReference>
<evidence type="ECO:0000313" key="3">
    <source>
        <dbReference type="EMBL" id="KAK7054775.1"/>
    </source>
</evidence>
<sequence length="759" mass="85499">MEFWPAQYQHKESSDTEEKKGKHHPTRYEYPYLETGRLGAVSLVEKDGRFEWTHAFQDFSEGLKCNEPITVFPATRRPPTTIPQTSIQHRAEQSANFLRTVLPEVDITSELVRDELASDEKMMRSLEQYDPYAGNLMETLRGSGDSRQYLAFPFGELGCDLNVSPILQTEQGDVFRPASRSTRTFQTPIRQLVSNKVSEESATLLGVRTYGPTFILEMRHDEESGSLRTVELGSFNRARTGDRPSVDVSFLSDSSPVLVNDIGLMDIISQGEDQYTDSTWRLAPSSLPSGMFLSSSKVVQEFDMRDPGQPSCLFRMSDKTTDLLVGIENFTLLTSRKNALVTVYDLSRSDELLKMQCHPYVLPFGQDDTFSGNALLERANGQVKKVTPQQLEWSDDIHSLDSAASSMKPDDGPLGKRDLSMIFSRHWKMNKEEEEEEHADAVYDLIDDLPTFWQRYEAPSDNILTTYDVILSSSDTPMYSSRSDFLSGSIFNSTRGYRALAQNRFPWDSIRKRAAWHHDISQNLAADTSLKLNDIDELSQQLRAFDLNMGDDHPAQAGKRQKKAREQLALDLMLSKDVLCHRPKLSSLDAEPPPVNFSFLRPVRKADYYSRDEDGDNEISPLGVRLLLKEWELGTNPDEMVYKDPYDDQTQEAVIGPWGTRMYKNWVQPSSPEEAYVTPSEAKVPPTVMTSTSVINMRKQLKAAMQAQIPAVGSQPMQGQGGDSQSQSQSQELASTQVLPGPFGGRPKKKPAKKRVGGF</sequence>
<proteinExistence type="predicted"/>
<dbReference type="Proteomes" id="UP001383192">
    <property type="component" value="Unassembled WGS sequence"/>
</dbReference>
<dbReference type="PANTHER" id="PTHR28221:SF2">
    <property type="entry name" value="RNA POLYMERASE I-SPECIFIC TRANSCRIPTION INITIATION FACTOR RRN6"/>
    <property type="match status" value="1"/>
</dbReference>
<organism evidence="3 4">
    <name type="scientific">Paramarasmius palmivorus</name>
    <dbReference type="NCBI Taxonomy" id="297713"/>
    <lineage>
        <taxon>Eukaryota</taxon>
        <taxon>Fungi</taxon>
        <taxon>Dikarya</taxon>
        <taxon>Basidiomycota</taxon>
        <taxon>Agaricomycotina</taxon>
        <taxon>Agaricomycetes</taxon>
        <taxon>Agaricomycetidae</taxon>
        <taxon>Agaricales</taxon>
        <taxon>Marasmiineae</taxon>
        <taxon>Marasmiaceae</taxon>
        <taxon>Paramarasmius</taxon>
    </lineage>
</organism>
<feature type="region of interest" description="Disordered" evidence="1">
    <location>
        <begin position="706"/>
        <end position="759"/>
    </location>
</feature>